<accession>A0AAV4U7P8</accession>
<sequence length="213" mass="24255">MRTHAVLRSHVGLKGRLKMQQRQFFNARKTLKLTEKLLVRQSIFFTSVSKNLAWKINDPPSHLFIIPFTPRRGERERVVQIAKRLRRPFGDGIRMENPSAMHADSTSNYTIGDRRLSLWRNVAPVLHFVVGAPPKPLPKKQWGFAEVEIGKGVIFSEKVDGSVSLDGDILTVKVHFHSRESSFSQWPLLTTIIGGYEGFLCGWTLTLSEFSVE</sequence>
<evidence type="ECO:0000313" key="2">
    <source>
        <dbReference type="Proteomes" id="UP001054945"/>
    </source>
</evidence>
<dbReference type="AlphaFoldDB" id="A0AAV4U7P8"/>
<keyword evidence="2" id="KW-1185">Reference proteome</keyword>
<dbReference type="EMBL" id="BPLR01012415">
    <property type="protein sequence ID" value="GIY53839.1"/>
    <property type="molecule type" value="Genomic_DNA"/>
</dbReference>
<reference evidence="1 2" key="1">
    <citation type="submission" date="2021-06" db="EMBL/GenBank/DDBJ databases">
        <title>Caerostris extrusa draft genome.</title>
        <authorList>
            <person name="Kono N."/>
            <person name="Arakawa K."/>
        </authorList>
    </citation>
    <scope>NUCLEOTIDE SEQUENCE [LARGE SCALE GENOMIC DNA]</scope>
</reference>
<evidence type="ECO:0000313" key="1">
    <source>
        <dbReference type="EMBL" id="GIY53839.1"/>
    </source>
</evidence>
<name>A0AAV4U7P8_CAEEX</name>
<proteinExistence type="predicted"/>
<gene>
    <name evidence="1" type="ORF">CEXT_329171</name>
</gene>
<dbReference type="Proteomes" id="UP001054945">
    <property type="component" value="Unassembled WGS sequence"/>
</dbReference>
<protein>
    <submittedName>
        <fullName evidence="1">Uncharacterized protein</fullName>
    </submittedName>
</protein>
<comment type="caution">
    <text evidence="1">The sequence shown here is derived from an EMBL/GenBank/DDBJ whole genome shotgun (WGS) entry which is preliminary data.</text>
</comment>
<organism evidence="1 2">
    <name type="scientific">Caerostris extrusa</name>
    <name type="common">Bark spider</name>
    <name type="synonym">Caerostris bankana</name>
    <dbReference type="NCBI Taxonomy" id="172846"/>
    <lineage>
        <taxon>Eukaryota</taxon>
        <taxon>Metazoa</taxon>
        <taxon>Ecdysozoa</taxon>
        <taxon>Arthropoda</taxon>
        <taxon>Chelicerata</taxon>
        <taxon>Arachnida</taxon>
        <taxon>Araneae</taxon>
        <taxon>Araneomorphae</taxon>
        <taxon>Entelegynae</taxon>
        <taxon>Araneoidea</taxon>
        <taxon>Araneidae</taxon>
        <taxon>Caerostris</taxon>
    </lineage>
</organism>